<keyword evidence="2" id="KW-1185">Reference proteome</keyword>
<comment type="caution">
    <text evidence="1">The sequence shown here is derived from an EMBL/GenBank/DDBJ whole genome shotgun (WGS) entry which is preliminary data.</text>
</comment>
<protein>
    <submittedName>
        <fullName evidence="1">Uncharacterized protein</fullName>
    </submittedName>
</protein>
<reference evidence="1 2" key="1">
    <citation type="submission" date="2021-06" db="EMBL/GenBank/DDBJ databases">
        <title>Caerostris extrusa draft genome.</title>
        <authorList>
            <person name="Kono N."/>
            <person name="Arakawa K."/>
        </authorList>
    </citation>
    <scope>NUCLEOTIDE SEQUENCE [LARGE SCALE GENOMIC DNA]</scope>
</reference>
<dbReference type="EMBL" id="BPLR01005864">
    <property type="protein sequence ID" value="GIY05661.1"/>
    <property type="molecule type" value="Genomic_DNA"/>
</dbReference>
<organism evidence="1 2">
    <name type="scientific">Caerostris extrusa</name>
    <name type="common">Bark spider</name>
    <name type="synonym">Caerostris bankana</name>
    <dbReference type="NCBI Taxonomy" id="172846"/>
    <lineage>
        <taxon>Eukaryota</taxon>
        <taxon>Metazoa</taxon>
        <taxon>Ecdysozoa</taxon>
        <taxon>Arthropoda</taxon>
        <taxon>Chelicerata</taxon>
        <taxon>Arachnida</taxon>
        <taxon>Araneae</taxon>
        <taxon>Araneomorphae</taxon>
        <taxon>Entelegynae</taxon>
        <taxon>Araneoidea</taxon>
        <taxon>Araneidae</taxon>
        <taxon>Caerostris</taxon>
    </lineage>
</organism>
<accession>A0AAV4QBD5</accession>
<name>A0AAV4QBD5_CAEEX</name>
<proteinExistence type="predicted"/>
<gene>
    <name evidence="1" type="ORF">CEXT_622781</name>
</gene>
<dbReference type="AlphaFoldDB" id="A0AAV4QBD5"/>
<sequence length="185" mass="20430">MVCRKSIGALLVMGIKLEWPSQNPQDFETPPTKHPYGNCWLILIFISLSPQEILTPAHRPAVDTPANRPTTALGLRAGHWPHFLGDARSEEAPLLFVGVLEVIRDVSFFSSFFLDMVCRKSTVPLLAIGIKLENIDSGSSSCKWTLPGNQLTIAAGLSEGRWPHFPGDRKKGLCPPHFCWDDRGG</sequence>
<dbReference type="Proteomes" id="UP001054945">
    <property type="component" value="Unassembled WGS sequence"/>
</dbReference>
<evidence type="ECO:0000313" key="1">
    <source>
        <dbReference type="EMBL" id="GIY05661.1"/>
    </source>
</evidence>
<evidence type="ECO:0000313" key="2">
    <source>
        <dbReference type="Proteomes" id="UP001054945"/>
    </source>
</evidence>